<protein>
    <submittedName>
        <fullName evidence="1">CLUMA_CG019848, isoform A</fullName>
    </submittedName>
</protein>
<accession>A0A1J1J295</accession>
<evidence type="ECO:0000313" key="2">
    <source>
        <dbReference type="Proteomes" id="UP000183832"/>
    </source>
</evidence>
<gene>
    <name evidence="1" type="ORF">CLUMA_CG019848</name>
</gene>
<keyword evidence="2" id="KW-1185">Reference proteome</keyword>
<sequence length="96" mass="11054">MCQSTKRQQAAAAKCQKEFSISRPTDKNPNTKTANEMAINLVRTFFFSLASFFSQRLKANCVSRHNARRTQDGKKWTKLSIRREIIVCAQRSQTIK</sequence>
<organism evidence="1 2">
    <name type="scientific">Clunio marinus</name>
    <dbReference type="NCBI Taxonomy" id="568069"/>
    <lineage>
        <taxon>Eukaryota</taxon>
        <taxon>Metazoa</taxon>
        <taxon>Ecdysozoa</taxon>
        <taxon>Arthropoda</taxon>
        <taxon>Hexapoda</taxon>
        <taxon>Insecta</taxon>
        <taxon>Pterygota</taxon>
        <taxon>Neoptera</taxon>
        <taxon>Endopterygota</taxon>
        <taxon>Diptera</taxon>
        <taxon>Nematocera</taxon>
        <taxon>Chironomoidea</taxon>
        <taxon>Chironomidae</taxon>
        <taxon>Clunio</taxon>
    </lineage>
</organism>
<dbReference type="AlphaFoldDB" id="A0A1J1J295"/>
<dbReference type="EMBL" id="CVRI01000067">
    <property type="protein sequence ID" value="CRL06464.1"/>
    <property type="molecule type" value="Genomic_DNA"/>
</dbReference>
<proteinExistence type="predicted"/>
<evidence type="ECO:0000313" key="1">
    <source>
        <dbReference type="EMBL" id="CRL06464.1"/>
    </source>
</evidence>
<reference evidence="1 2" key="1">
    <citation type="submission" date="2015-04" db="EMBL/GenBank/DDBJ databases">
        <authorList>
            <person name="Syromyatnikov M.Y."/>
            <person name="Popov V.N."/>
        </authorList>
    </citation>
    <scope>NUCLEOTIDE SEQUENCE [LARGE SCALE GENOMIC DNA]</scope>
</reference>
<dbReference type="Proteomes" id="UP000183832">
    <property type="component" value="Unassembled WGS sequence"/>
</dbReference>
<name>A0A1J1J295_9DIPT</name>